<proteinExistence type="predicted"/>
<gene>
    <name evidence="1" type="ORF">PISMIDRAFT_18917</name>
</gene>
<dbReference type="AlphaFoldDB" id="A0A0C9YPA3"/>
<dbReference type="OrthoDB" id="10570174at2759"/>
<reference evidence="1 2" key="1">
    <citation type="submission" date="2014-04" db="EMBL/GenBank/DDBJ databases">
        <authorList>
            <consortium name="DOE Joint Genome Institute"/>
            <person name="Kuo A."/>
            <person name="Kohler A."/>
            <person name="Costa M.D."/>
            <person name="Nagy L.G."/>
            <person name="Floudas D."/>
            <person name="Copeland A."/>
            <person name="Barry K.W."/>
            <person name="Cichocki N."/>
            <person name="Veneault-Fourrey C."/>
            <person name="LaButti K."/>
            <person name="Lindquist E.A."/>
            <person name="Lipzen A."/>
            <person name="Lundell T."/>
            <person name="Morin E."/>
            <person name="Murat C."/>
            <person name="Sun H."/>
            <person name="Tunlid A."/>
            <person name="Henrissat B."/>
            <person name="Grigoriev I.V."/>
            <person name="Hibbett D.S."/>
            <person name="Martin F."/>
            <person name="Nordberg H.P."/>
            <person name="Cantor M.N."/>
            <person name="Hua S.X."/>
        </authorList>
    </citation>
    <scope>NUCLEOTIDE SEQUENCE [LARGE SCALE GENOMIC DNA]</scope>
    <source>
        <strain evidence="1 2">441</strain>
    </source>
</reference>
<accession>A0A0C9YPA3</accession>
<dbReference type="EMBL" id="KN834107">
    <property type="protein sequence ID" value="KIK12197.1"/>
    <property type="molecule type" value="Genomic_DNA"/>
</dbReference>
<evidence type="ECO:0000313" key="2">
    <source>
        <dbReference type="Proteomes" id="UP000054018"/>
    </source>
</evidence>
<protein>
    <submittedName>
        <fullName evidence="1">Uncharacterized protein</fullName>
    </submittedName>
</protein>
<dbReference type="Proteomes" id="UP000054018">
    <property type="component" value="Unassembled WGS sequence"/>
</dbReference>
<organism evidence="1 2">
    <name type="scientific">Pisolithus microcarpus 441</name>
    <dbReference type="NCBI Taxonomy" id="765257"/>
    <lineage>
        <taxon>Eukaryota</taxon>
        <taxon>Fungi</taxon>
        <taxon>Dikarya</taxon>
        <taxon>Basidiomycota</taxon>
        <taxon>Agaricomycotina</taxon>
        <taxon>Agaricomycetes</taxon>
        <taxon>Agaricomycetidae</taxon>
        <taxon>Boletales</taxon>
        <taxon>Sclerodermatineae</taxon>
        <taxon>Pisolithaceae</taxon>
        <taxon>Pisolithus</taxon>
    </lineage>
</organism>
<evidence type="ECO:0000313" key="1">
    <source>
        <dbReference type="EMBL" id="KIK12197.1"/>
    </source>
</evidence>
<name>A0A0C9YPA3_9AGAM</name>
<reference evidence="2" key="2">
    <citation type="submission" date="2015-01" db="EMBL/GenBank/DDBJ databases">
        <title>Evolutionary Origins and Diversification of the Mycorrhizal Mutualists.</title>
        <authorList>
            <consortium name="DOE Joint Genome Institute"/>
            <consortium name="Mycorrhizal Genomics Consortium"/>
            <person name="Kohler A."/>
            <person name="Kuo A."/>
            <person name="Nagy L.G."/>
            <person name="Floudas D."/>
            <person name="Copeland A."/>
            <person name="Barry K.W."/>
            <person name="Cichocki N."/>
            <person name="Veneault-Fourrey C."/>
            <person name="LaButti K."/>
            <person name="Lindquist E.A."/>
            <person name="Lipzen A."/>
            <person name="Lundell T."/>
            <person name="Morin E."/>
            <person name="Murat C."/>
            <person name="Riley R."/>
            <person name="Ohm R."/>
            <person name="Sun H."/>
            <person name="Tunlid A."/>
            <person name="Henrissat B."/>
            <person name="Grigoriev I.V."/>
            <person name="Hibbett D.S."/>
            <person name="Martin F."/>
        </authorList>
    </citation>
    <scope>NUCLEOTIDE SEQUENCE [LARGE SCALE GENOMIC DNA]</scope>
    <source>
        <strain evidence="2">441</strain>
    </source>
</reference>
<sequence length="149" mass="16455">MSAPMINAPSHPSTRIRPVGLVLATPSNSSPISDDGLTVVPLKRKHSEDIVKVYPQKKITLQAPLEGEPRICRVAPLKQRRIGRSFSVHPPLKVARLAPLGGEPSDHQVDQVPLKRKRSAEFLELHRLNKVARVAVQVVTHSSLPDQRN</sequence>
<keyword evidence="2" id="KW-1185">Reference proteome</keyword>
<dbReference type="HOGENOM" id="CLU_1750425_0_0_1"/>